<name>A0A024E9L7_9PSED</name>
<dbReference type="EMBL" id="CP005960">
    <property type="protein sequence ID" value="AHZ69512.1"/>
    <property type="molecule type" value="Genomic_DNA"/>
</dbReference>
<protein>
    <submittedName>
        <fullName evidence="1">Uncharacterized protein</fullName>
    </submittedName>
</protein>
<sequence>MFRCRYGCGPARLITVGAVAGDMRRSAGNWRELLSLAFTEHFLECFEHGHLINWLRNIRRPV</sequence>
<organism evidence="1 2">
    <name type="scientific">Pseudomonas mandelii JR-1</name>
    <dbReference type="NCBI Taxonomy" id="1147786"/>
    <lineage>
        <taxon>Bacteria</taxon>
        <taxon>Pseudomonadati</taxon>
        <taxon>Pseudomonadota</taxon>
        <taxon>Gammaproteobacteria</taxon>
        <taxon>Pseudomonadales</taxon>
        <taxon>Pseudomonadaceae</taxon>
        <taxon>Pseudomonas</taxon>
    </lineage>
</organism>
<reference evidence="1 2" key="1">
    <citation type="journal article" date="2012" name="J. Bacteriol.">
        <title>Genome sequence of cold-adapted Pseudomonas mandelii strain JR-1.</title>
        <authorList>
            <person name="Jang S.H."/>
            <person name="Kim J."/>
            <person name="Kim J."/>
            <person name="Hong S."/>
            <person name="Lee C."/>
        </authorList>
    </citation>
    <scope>NUCLEOTIDE SEQUENCE [LARGE SCALE GENOMIC DNA]</scope>
    <source>
        <strain evidence="1 2">JR-1</strain>
    </source>
</reference>
<dbReference type="HOGENOM" id="CLU_2900807_0_0_6"/>
<gene>
    <name evidence="1" type="ORF">OU5_2433</name>
</gene>
<dbReference type="AlphaFoldDB" id="A0A024E9L7"/>
<proteinExistence type="predicted"/>
<evidence type="ECO:0000313" key="1">
    <source>
        <dbReference type="EMBL" id="AHZ69512.1"/>
    </source>
</evidence>
<dbReference type="KEGG" id="pman:OU5_2433"/>
<dbReference type="Proteomes" id="UP000026913">
    <property type="component" value="Chromosome"/>
</dbReference>
<evidence type="ECO:0000313" key="2">
    <source>
        <dbReference type="Proteomes" id="UP000026913"/>
    </source>
</evidence>
<accession>A0A024E9L7</accession>